<feature type="compositionally biased region" description="Acidic residues" evidence="3">
    <location>
        <begin position="15"/>
        <end position="24"/>
    </location>
</feature>
<keyword evidence="2" id="KW-0539">Nucleus</keyword>
<organism evidence="4 5">
    <name type="scientific">Tetracentron sinense</name>
    <name type="common">Spur-leaf</name>
    <dbReference type="NCBI Taxonomy" id="13715"/>
    <lineage>
        <taxon>Eukaryota</taxon>
        <taxon>Viridiplantae</taxon>
        <taxon>Streptophyta</taxon>
        <taxon>Embryophyta</taxon>
        <taxon>Tracheophyta</taxon>
        <taxon>Spermatophyta</taxon>
        <taxon>Magnoliopsida</taxon>
        <taxon>Trochodendrales</taxon>
        <taxon>Trochodendraceae</taxon>
        <taxon>Tetracentron</taxon>
    </lineage>
</organism>
<name>A0A834YC84_TETSI</name>
<feature type="region of interest" description="Disordered" evidence="3">
    <location>
        <begin position="141"/>
        <end position="178"/>
    </location>
</feature>
<dbReference type="GO" id="GO:0005634">
    <property type="term" value="C:nucleus"/>
    <property type="evidence" value="ECO:0007669"/>
    <property type="project" value="UniProtKB-SubCell"/>
</dbReference>
<feature type="region of interest" description="Disordered" evidence="3">
    <location>
        <begin position="1"/>
        <end position="61"/>
    </location>
</feature>
<dbReference type="Proteomes" id="UP000655225">
    <property type="component" value="Unassembled WGS sequence"/>
</dbReference>
<feature type="compositionally biased region" description="Low complexity" evidence="3">
    <location>
        <begin position="1"/>
        <end position="12"/>
    </location>
</feature>
<keyword evidence="5" id="KW-1185">Reference proteome</keyword>
<dbReference type="AlphaFoldDB" id="A0A834YC84"/>
<dbReference type="InterPro" id="IPR051992">
    <property type="entry name" value="OxStress_Response_Reg"/>
</dbReference>
<feature type="compositionally biased region" description="Low complexity" evidence="3">
    <location>
        <begin position="25"/>
        <end position="52"/>
    </location>
</feature>
<protein>
    <recommendedName>
        <fullName evidence="6">Oxidative stress 3</fullName>
    </recommendedName>
</protein>
<evidence type="ECO:0008006" key="6">
    <source>
        <dbReference type="Google" id="ProtNLM"/>
    </source>
</evidence>
<reference evidence="4 5" key="1">
    <citation type="submission" date="2020-04" db="EMBL/GenBank/DDBJ databases">
        <title>Plant Genome Project.</title>
        <authorList>
            <person name="Zhang R.-G."/>
        </authorList>
    </citation>
    <scope>NUCLEOTIDE SEQUENCE [LARGE SCALE GENOMIC DNA]</scope>
    <source>
        <strain evidence="4">YNK0</strain>
        <tissue evidence="4">Leaf</tissue>
    </source>
</reference>
<gene>
    <name evidence="4" type="ORF">HHK36_030222</name>
</gene>
<evidence type="ECO:0000256" key="1">
    <source>
        <dbReference type="ARBA" id="ARBA00004123"/>
    </source>
</evidence>
<evidence type="ECO:0000256" key="3">
    <source>
        <dbReference type="SAM" id="MobiDB-lite"/>
    </source>
</evidence>
<dbReference type="PANTHER" id="PTHR33172">
    <property type="entry name" value="OS08G0516900 PROTEIN"/>
    <property type="match status" value="1"/>
</dbReference>
<dbReference type="OrthoDB" id="1938584at2759"/>
<comment type="subcellular location">
    <subcellularLocation>
        <location evidence="1">Nucleus</location>
    </subcellularLocation>
</comment>
<proteinExistence type="predicted"/>
<dbReference type="GO" id="GO:0006950">
    <property type="term" value="P:response to stress"/>
    <property type="evidence" value="ECO:0007669"/>
    <property type="project" value="UniProtKB-ARBA"/>
</dbReference>
<accession>A0A834YC84</accession>
<feature type="compositionally biased region" description="Polar residues" evidence="3">
    <location>
        <begin position="163"/>
        <end position="178"/>
    </location>
</feature>
<evidence type="ECO:0000313" key="5">
    <source>
        <dbReference type="Proteomes" id="UP000655225"/>
    </source>
</evidence>
<dbReference type="OMA" id="HDEHTKG"/>
<sequence>MDSSSSQQSSHEIIIEEEEEDDLDFLSSSDEVSSNNSMEDSTSSASSSASSDQLASGPLHEISSIMQQLHFKRGLSKHYQGKSQSFTSLTNVRCLEDLVKPENPYRKKLKSCKSYGGLSEGNKSYPPNTCSRTISKKALRGSCSSLNGKRNSRFLGNRPPSTPQHRTSSLPNQTPLFV</sequence>
<evidence type="ECO:0000256" key="2">
    <source>
        <dbReference type="ARBA" id="ARBA00023242"/>
    </source>
</evidence>
<dbReference type="EMBL" id="JABCRI010000023">
    <property type="protein sequence ID" value="KAF8378873.1"/>
    <property type="molecule type" value="Genomic_DNA"/>
</dbReference>
<evidence type="ECO:0000313" key="4">
    <source>
        <dbReference type="EMBL" id="KAF8378873.1"/>
    </source>
</evidence>
<dbReference type="PANTHER" id="PTHR33172:SF29">
    <property type="entry name" value="OS06G0559400 PROTEIN"/>
    <property type="match status" value="1"/>
</dbReference>
<comment type="caution">
    <text evidence="4">The sequence shown here is derived from an EMBL/GenBank/DDBJ whole genome shotgun (WGS) entry which is preliminary data.</text>
</comment>